<dbReference type="EMBL" id="JAVRHR010000002">
    <property type="protein sequence ID" value="MDT0606922.1"/>
    <property type="molecule type" value="Genomic_DNA"/>
</dbReference>
<protein>
    <submittedName>
        <fullName evidence="2">TetR family transcriptional regulator C-terminal domain-containing protein</fullName>
    </submittedName>
</protein>
<dbReference type="RefSeq" id="WP_311350490.1">
    <property type="nucleotide sequence ID" value="NZ_JAVRHR010000002.1"/>
</dbReference>
<comment type="caution">
    <text evidence="2">The sequence shown here is derived from an EMBL/GenBank/DDBJ whole genome shotgun (WGS) entry which is preliminary data.</text>
</comment>
<organism evidence="2 3">
    <name type="scientific">Croceitalea rosinachiae</name>
    <dbReference type="NCBI Taxonomy" id="3075596"/>
    <lineage>
        <taxon>Bacteria</taxon>
        <taxon>Pseudomonadati</taxon>
        <taxon>Bacteroidota</taxon>
        <taxon>Flavobacteriia</taxon>
        <taxon>Flavobacteriales</taxon>
        <taxon>Flavobacteriaceae</taxon>
        <taxon>Croceitalea</taxon>
    </lineage>
</organism>
<gene>
    <name evidence="2" type="ORF">RM706_07770</name>
</gene>
<feature type="domain" description="Tetracyclin repressor-like C-terminal" evidence="1">
    <location>
        <begin position="87"/>
        <end position="213"/>
    </location>
</feature>
<keyword evidence="3" id="KW-1185">Reference proteome</keyword>
<name>A0ABU3A9Q7_9FLAO</name>
<dbReference type="Proteomes" id="UP001255246">
    <property type="component" value="Unassembled WGS sequence"/>
</dbReference>
<evidence type="ECO:0000313" key="3">
    <source>
        <dbReference type="Proteomes" id="UP001255246"/>
    </source>
</evidence>
<evidence type="ECO:0000313" key="2">
    <source>
        <dbReference type="EMBL" id="MDT0606922.1"/>
    </source>
</evidence>
<proteinExistence type="predicted"/>
<dbReference type="InterPro" id="IPR041673">
    <property type="entry name" value="TetR_C_23"/>
</dbReference>
<sequence>MATKANTAKITDDKIISIYMDFVLEHEVHPKSIYKFCKENKIKEDEFYQFFGSFEALQKGIWNKFFTNTTTLLNKNKEYEGFSNKDKMLTFFYTIFELLTMNRSYVLFTLGTNRKMLDKMSELKDLRSHIKNFTAELIEESNEDKNLKITKQSPRIFSDGAWVQFLFLLKFWMDDSSAGFEKTDLAIEKSVTTIFDVFDNTPLDSIIDFGKFLYKENFA</sequence>
<dbReference type="SUPFAM" id="SSF48498">
    <property type="entry name" value="Tetracyclin repressor-like, C-terminal domain"/>
    <property type="match status" value="1"/>
</dbReference>
<accession>A0ABU3A9Q7</accession>
<evidence type="ECO:0000259" key="1">
    <source>
        <dbReference type="Pfam" id="PF17931"/>
    </source>
</evidence>
<reference evidence="2 3" key="1">
    <citation type="submission" date="2023-09" db="EMBL/GenBank/DDBJ databases">
        <authorList>
            <person name="Rey-Velasco X."/>
        </authorList>
    </citation>
    <scope>NUCLEOTIDE SEQUENCE [LARGE SCALE GENOMIC DNA]</scope>
    <source>
        <strain evidence="2 3">F388</strain>
    </source>
</reference>
<dbReference type="InterPro" id="IPR036271">
    <property type="entry name" value="Tet_transcr_reg_TetR-rel_C_sf"/>
</dbReference>
<dbReference type="Pfam" id="PF17931">
    <property type="entry name" value="TetR_C_23"/>
    <property type="match status" value="1"/>
</dbReference>